<dbReference type="Proteomes" id="UP000006882">
    <property type="component" value="Chromosome G3"/>
</dbReference>
<accession>A0A251PZY2</accession>
<organism evidence="1 2">
    <name type="scientific">Prunus persica</name>
    <name type="common">Peach</name>
    <name type="synonym">Amygdalus persica</name>
    <dbReference type="NCBI Taxonomy" id="3760"/>
    <lineage>
        <taxon>Eukaryota</taxon>
        <taxon>Viridiplantae</taxon>
        <taxon>Streptophyta</taxon>
        <taxon>Embryophyta</taxon>
        <taxon>Tracheophyta</taxon>
        <taxon>Spermatophyta</taxon>
        <taxon>Magnoliopsida</taxon>
        <taxon>eudicotyledons</taxon>
        <taxon>Gunneridae</taxon>
        <taxon>Pentapetalae</taxon>
        <taxon>rosids</taxon>
        <taxon>fabids</taxon>
        <taxon>Rosales</taxon>
        <taxon>Rosaceae</taxon>
        <taxon>Amygdaloideae</taxon>
        <taxon>Amygdaleae</taxon>
        <taxon>Prunus</taxon>
    </lineage>
</organism>
<protein>
    <submittedName>
        <fullName evidence="1">Uncharacterized protein</fullName>
    </submittedName>
</protein>
<dbReference type="EMBL" id="CM007653">
    <property type="protein sequence ID" value="ONI17121.1"/>
    <property type="molecule type" value="Genomic_DNA"/>
</dbReference>
<name>A0A251PZY2_PRUPE</name>
<proteinExistence type="predicted"/>
<sequence>MGIGKYWGYLQNIWDIALIGDISSIRGKIWPYPPPPPVSVSTVENTDISADISVYRLIFQSLMKMHPLYN</sequence>
<dbReference type="Gramene" id="ONI17121">
    <property type="protein sequence ID" value="ONI17121"/>
    <property type="gene ID" value="PRUPE_3G139000"/>
</dbReference>
<reference evidence="1 2" key="1">
    <citation type="journal article" date="2013" name="Nat. Genet.">
        <title>The high-quality draft genome of peach (Prunus persica) identifies unique patterns of genetic diversity, domestication and genome evolution.</title>
        <authorList>
            <consortium name="International Peach Genome Initiative"/>
            <person name="Verde I."/>
            <person name="Abbott A.G."/>
            <person name="Scalabrin S."/>
            <person name="Jung S."/>
            <person name="Shu S."/>
            <person name="Marroni F."/>
            <person name="Zhebentyayeva T."/>
            <person name="Dettori M.T."/>
            <person name="Grimwood J."/>
            <person name="Cattonaro F."/>
            <person name="Zuccolo A."/>
            <person name="Rossini L."/>
            <person name="Jenkins J."/>
            <person name="Vendramin E."/>
            <person name="Meisel L.A."/>
            <person name="Decroocq V."/>
            <person name="Sosinski B."/>
            <person name="Prochnik S."/>
            <person name="Mitros T."/>
            <person name="Policriti A."/>
            <person name="Cipriani G."/>
            <person name="Dondini L."/>
            <person name="Ficklin S."/>
            <person name="Goodstein D.M."/>
            <person name="Xuan P."/>
            <person name="Del Fabbro C."/>
            <person name="Aramini V."/>
            <person name="Copetti D."/>
            <person name="Gonzalez S."/>
            <person name="Horner D.S."/>
            <person name="Falchi R."/>
            <person name="Lucas S."/>
            <person name="Mica E."/>
            <person name="Maldonado J."/>
            <person name="Lazzari B."/>
            <person name="Bielenberg D."/>
            <person name="Pirona R."/>
            <person name="Miculan M."/>
            <person name="Barakat A."/>
            <person name="Testolin R."/>
            <person name="Stella A."/>
            <person name="Tartarini S."/>
            <person name="Tonutti P."/>
            <person name="Arus P."/>
            <person name="Orellana A."/>
            <person name="Wells C."/>
            <person name="Main D."/>
            <person name="Vizzotto G."/>
            <person name="Silva H."/>
            <person name="Salamini F."/>
            <person name="Schmutz J."/>
            <person name="Morgante M."/>
            <person name="Rokhsar D.S."/>
        </authorList>
    </citation>
    <scope>NUCLEOTIDE SEQUENCE [LARGE SCALE GENOMIC DNA]</scope>
    <source>
        <strain evidence="2">cv. Nemared</strain>
    </source>
</reference>
<gene>
    <name evidence="1" type="ORF">PRUPE_3G139000</name>
</gene>
<dbReference type="AlphaFoldDB" id="A0A251PZY2"/>
<evidence type="ECO:0000313" key="2">
    <source>
        <dbReference type="Proteomes" id="UP000006882"/>
    </source>
</evidence>
<keyword evidence="2" id="KW-1185">Reference proteome</keyword>
<evidence type="ECO:0000313" key="1">
    <source>
        <dbReference type="EMBL" id="ONI17121.1"/>
    </source>
</evidence>